<dbReference type="SUPFAM" id="SSF100950">
    <property type="entry name" value="NagB/RpiA/CoA transferase-like"/>
    <property type="match status" value="1"/>
</dbReference>
<sequence length="272" mass="29057">MASVLPLSKLPLHFSVSRRNVPSSHFGKGFPALTRIRATLTGGTGLLEAAKHTVDTYIRSGMVVGLGSGHASGMAIQYLGRQLREGALQDIIGIPTSVFSASEAAKAGIPLDHYQDSSQIDFAFNDADIIEERTLIAVIGRRRLQGGESIIEEKSILRAAGKLAFIVTEKQYTCGLDGSIPVLVQSVICHTHSLSEEIDDLFLGEAEVWRRPASGHAGPLGGDFPLVTREGHNVLDVIFTSPILDLAKVAESLDKIDGVVEHGVIYGIPLVS</sequence>
<evidence type="ECO:0000313" key="6">
    <source>
        <dbReference type="EMBL" id="KAF8413448.1"/>
    </source>
</evidence>
<comment type="similarity">
    <text evidence="3">Belongs to the ribose 5-phosphate isomerase family.</text>
</comment>
<keyword evidence="5" id="KW-0413">Isomerase</keyword>
<evidence type="ECO:0000256" key="5">
    <source>
        <dbReference type="ARBA" id="ARBA00023235"/>
    </source>
</evidence>
<dbReference type="OMA" id="FMVEKAM"/>
<dbReference type="EC" id="5.3.1.6" evidence="4"/>
<dbReference type="AlphaFoldDB" id="A0A835DS10"/>
<name>A0A835DS10_TETSI</name>
<dbReference type="InterPro" id="IPR004788">
    <property type="entry name" value="Ribose5P_isomerase_type_A"/>
</dbReference>
<comment type="pathway">
    <text evidence="2">Carbohydrate degradation; pentose phosphate pathway; D-ribose 5-phosphate from D-ribulose 5-phosphate (non-oxidative stage): step 1/1.</text>
</comment>
<keyword evidence="7" id="KW-1185">Reference proteome</keyword>
<dbReference type="SUPFAM" id="SSF75445">
    <property type="entry name" value="D-ribose-5-phosphate isomerase (RpiA), lid domain"/>
    <property type="match status" value="1"/>
</dbReference>
<dbReference type="PANTHER" id="PTHR43748">
    <property type="entry name" value="RIBOSE-5-PHOSPHATE ISOMERASE 3, CHLOROPLASTIC-RELATED"/>
    <property type="match status" value="1"/>
</dbReference>
<comment type="caution">
    <text evidence="6">The sequence shown here is derived from an EMBL/GenBank/DDBJ whole genome shotgun (WGS) entry which is preliminary data.</text>
</comment>
<comment type="catalytic activity">
    <reaction evidence="1">
        <text>aldehydo-D-ribose 5-phosphate = D-ribulose 5-phosphate</text>
        <dbReference type="Rhea" id="RHEA:14657"/>
        <dbReference type="ChEBI" id="CHEBI:58121"/>
        <dbReference type="ChEBI" id="CHEBI:58273"/>
        <dbReference type="EC" id="5.3.1.6"/>
    </reaction>
</comment>
<dbReference type="UniPathway" id="UPA00115">
    <property type="reaction ID" value="UER00412"/>
</dbReference>
<evidence type="ECO:0000313" key="7">
    <source>
        <dbReference type="Proteomes" id="UP000655225"/>
    </source>
</evidence>
<reference evidence="6 7" key="1">
    <citation type="submission" date="2020-04" db="EMBL/GenBank/DDBJ databases">
        <title>Plant Genome Project.</title>
        <authorList>
            <person name="Zhang R.-G."/>
        </authorList>
    </citation>
    <scope>NUCLEOTIDE SEQUENCE [LARGE SCALE GENOMIC DNA]</scope>
    <source>
        <strain evidence="6">YNK0</strain>
        <tissue evidence="6">Leaf</tissue>
    </source>
</reference>
<dbReference type="Gene3D" id="3.40.50.1360">
    <property type="match status" value="1"/>
</dbReference>
<evidence type="ECO:0000256" key="2">
    <source>
        <dbReference type="ARBA" id="ARBA00004988"/>
    </source>
</evidence>
<dbReference type="OrthoDB" id="1555531at2759"/>
<dbReference type="InterPro" id="IPR050262">
    <property type="entry name" value="Ribose-5P_isomerase"/>
</dbReference>
<dbReference type="PANTHER" id="PTHR43748:SF1">
    <property type="entry name" value="RIBOSE-5-PHOSPHATE ISOMERASE 4, CHLOROPLASTIC-RELATED"/>
    <property type="match status" value="1"/>
</dbReference>
<dbReference type="GO" id="GO:0004751">
    <property type="term" value="F:ribose-5-phosphate isomerase activity"/>
    <property type="evidence" value="ECO:0007669"/>
    <property type="project" value="UniProtKB-EC"/>
</dbReference>
<dbReference type="Gene3D" id="3.30.70.260">
    <property type="match status" value="1"/>
</dbReference>
<dbReference type="Proteomes" id="UP000655225">
    <property type="component" value="Unassembled WGS sequence"/>
</dbReference>
<dbReference type="EMBL" id="JABCRI010000001">
    <property type="protein sequence ID" value="KAF8413448.1"/>
    <property type="molecule type" value="Genomic_DNA"/>
</dbReference>
<evidence type="ECO:0000256" key="1">
    <source>
        <dbReference type="ARBA" id="ARBA00001713"/>
    </source>
</evidence>
<proteinExistence type="inferred from homology"/>
<dbReference type="Pfam" id="PF06026">
    <property type="entry name" value="Rib_5-P_isom_A"/>
    <property type="match status" value="1"/>
</dbReference>
<accession>A0A835DS10</accession>
<dbReference type="GO" id="GO:0009052">
    <property type="term" value="P:pentose-phosphate shunt, non-oxidative branch"/>
    <property type="evidence" value="ECO:0007669"/>
    <property type="project" value="InterPro"/>
</dbReference>
<gene>
    <name evidence="6" type="ORF">HHK36_001435</name>
</gene>
<evidence type="ECO:0000256" key="4">
    <source>
        <dbReference type="ARBA" id="ARBA00011959"/>
    </source>
</evidence>
<organism evidence="6 7">
    <name type="scientific">Tetracentron sinense</name>
    <name type="common">Spur-leaf</name>
    <dbReference type="NCBI Taxonomy" id="13715"/>
    <lineage>
        <taxon>Eukaryota</taxon>
        <taxon>Viridiplantae</taxon>
        <taxon>Streptophyta</taxon>
        <taxon>Embryophyta</taxon>
        <taxon>Tracheophyta</taxon>
        <taxon>Spermatophyta</taxon>
        <taxon>Magnoliopsida</taxon>
        <taxon>Trochodendrales</taxon>
        <taxon>Trochodendraceae</taxon>
        <taxon>Tetracentron</taxon>
    </lineage>
</organism>
<evidence type="ECO:0000256" key="3">
    <source>
        <dbReference type="ARBA" id="ARBA00008088"/>
    </source>
</evidence>
<dbReference type="InterPro" id="IPR037171">
    <property type="entry name" value="NagB/RpiA_transferase-like"/>
</dbReference>
<protein>
    <recommendedName>
        <fullName evidence="4">ribose-5-phosphate isomerase</fullName>
        <ecNumber evidence="4">5.3.1.6</ecNumber>
    </recommendedName>
</protein>